<dbReference type="OrthoDB" id="8369899at2"/>
<keyword evidence="3" id="KW-1185">Reference proteome</keyword>
<dbReference type="InterPro" id="IPR007712">
    <property type="entry name" value="RelE/ParE_toxin"/>
</dbReference>
<dbReference type="EMBL" id="NHSJ01000136">
    <property type="protein sequence ID" value="PPQ26152.1"/>
    <property type="molecule type" value="Genomic_DNA"/>
</dbReference>
<dbReference type="AlphaFoldDB" id="A0A2S6MUX2"/>
<gene>
    <name evidence="2" type="ORF">CCR94_23105</name>
</gene>
<sequence length="107" mass="11646">MNSRPLDIRLTDATEADLAEIWAYVASENSEDIANKLIAKITAVFDRAAQFPMGNPLRPQLGPALRVAFSGSYAIYYLPSDSEIIVVRVLHGARDLAALIEHGGFST</sequence>
<reference evidence="2 3" key="1">
    <citation type="journal article" date="2018" name="Arch. Microbiol.">
        <title>New insights into the metabolic potential of the phototrophic purple bacterium Rhodopila globiformis DSM 161(T) from its draft genome sequence and evidence for a vanadium-dependent nitrogenase.</title>
        <authorList>
            <person name="Imhoff J.F."/>
            <person name="Rahn T."/>
            <person name="Kunzel S."/>
            <person name="Neulinger S.C."/>
        </authorList>
    </citation>
    <scope>NUCLEOTIDE SEQUENCE [LARGE SCALE GENOMIC DNA]</scope>
    <source>
        <strain evidence="2 3">DSM 16996</strain>
    </source>
</reference>
<protein>
    <recommendedName>
        <fullName evidence="4">Plasmid stabilization protein</fullName>
    </recommendedName>
</protein>
<evidence type="ECO:0000313" key="3">
    <source>
        <dbReference type="Proteomes" id="UP000239089"/>
    </source>
</evidence>
<dbReference type="Gene3D" id="3.30.2310.20">
    <property type="entry name" value="RelE-like"/>
    <property type="match status" value="1"/>
</dbReference>
<accession>A0A2S6MUX2</accession>
<organism evidence="2 3">
    <name type="scientific">Rhodoblastus sphagnicola</name>
    <dbReference type="NCBI Taxonomy" id="333368"/>
    <lineage>
        <taxon>Bacteria</taxon>
        <taxon>Pseudomonadati</taxon>
        <taxon>Pseudomonadota</taxon>
        <taxon>Alphaproteobacteria</taxon>
        <taxon>Hyphomicrobiales</taxon>
        <taxon>Rhodoblastaceae</taxon>
        <taxon>Rhodoblastus</taxon>
    </lineage>
</organism>
<dbReference type="Proteomes" id="UP000239089">
    <property type="component" value="Unassembled WGS sequence"/>
</dbReference>
<evidence type="ECO:0008006" key="4">
    <source>
        <dbReference type="Google" id="ProtNLM"/>
    </source>
</evidence>
<dbReference type="RefSeq" id="WP_104510646.1">
    <property type="nucleotide sequence ID" value="NZ_JACIGC010000018.1"/>
</dbReference>
<proteinExistence type="predicted"/>
<name>A0A2S6MUX2_9HYPH</name>
<keyword evidence="1" id="KW-1277">Toxin-antitoxin system</keyword>
<evidence type="ECO:0000256" key="1">
    <source>
        <dbReference type="ARBA" id="ARBA00022649"/>
    </source>
</evidence>
<comment type="caution">
    <text evidence="2">The sequence shown here is derived from an EMBL/GenBank/DDBJ whole genome shotgun (WGS) entry which is preliminary data.</text>
</comment>
<dbReference type="Pfam" id="PF05016">
    <property type="entry name" value="ParE_toxin"/>
    <property type="match status" value="1"/>
</dbReference>
<dbReference type="InterPro" id="IPR035093">
    <property type="entry name" value="RelE/ParE_toxin_dom_sf"/>
</dbReference>
<evidence type="ECO:0000313" key="2">
    <source>
        <dbReference type="EMBL" id="PPQ26152.1"/>
    </source>
</evidence>